<sequence>MDAEDLERLTRVSSDSFAYSYGQSARKLPKRIVLVRHGESYGNVDESEYTRTPDSQIRLTTNGHAQATETGKQLRKLFDEDFSLHPYRVFFYISPYRRSKETALGIARAFDDDAISGVREEPQLREQDFGNFQDASRKKLEKRERQYFGRFFYRFPDGESGADVFDRITIFEDHMVRDIDAGRFDENTNMVLCTHGLTLRLFLMRWFHWTVAEYERIANPANSTPIILERIDDPTVNKGTFHTKELYRLSAESMKGLRGISDVMARCVLYTGPHTTPFAW</sequence>
<dbReference type="AlphaFoldDB" id="C1MJD1"/>
<gene>
    <name evidence="3" type="ORF">MICPUCDRAFT_13410</name>
</gene>
<dbReference type="Gene3D" id="3.40.50.1240">
    <property type="entry name" value="Phosphoglycerate mutase-like"/>
    <property type="match status" value="1"/>
</dbReference>
<dbReference type="CDD" id="cd07067">
    <property type="entry name" value="HP_PGM_like"/>
    <property type="match status" value="1"/>
</dbReference>
<dbReference type="PANTHER" id="PTHR46192">
    <property type="entry name" value="BROAD-RANGE ACID PHOSPHATASE DET1"/>
    <property type="match status" value="1"/>
</dbReference>
<dbReference type="EMBL" id="GG663735">
    <property type="protein sequence ID" value="EEH61064.1"/>
    <property type="molecule type" value="Genomic_DNA"/>
</dbReference>
<evidence type="ECO:0000313" key="4">
    <source>
        <dbReference type="Proteomes" id="UP000001876"/>
    </source>
</evidence>
<dbReference type="KEGG" id="mpp:MICPUCDRAFT_13410"/>
<proteinExistence type="predicted"/>
<keyword evidence="4" id="KW-1185">Reference proteome</keyword>
<dbReference type="Pfam" id="PF00300">
    <property type="entry name" value="His_Phos_1"/>
    <property type="match status" value="1"/>
</dbReference>
<dbReference type="OrthoDB" id="10261749at2759"/>
<dbReference type="OMA" id="DRITMFS"/>
<feature type="binding site" evidence="2">
    <location>
        <begin position="36"/>
        <end position="43"/>
    </location>
    <ligand>
        <name>substrate</name>
    </ligand>
</feature>
<dbReference type="eggNOG" id="ENOG502QQ8J">
    <property type="taxonomic scope" value="Eukaryota"/>
</dbReference>
<evidence type="ECO:0000313" key="3">
    <source>
        <dbReference type="EMBL" id="EEH61064.1"/>
    </source>
</evidence>
<evidence type="ECO:0000256" key="1">
    <source>
        <dbReference type="PIRSR" id="PIRSR613078-1"/>
    </source>
</evidence>
<dbReference type="GeneID" id="9680817"/>
<protein>
    <submittedName>
        <fullName evidence="3">Predicted protein</fullName>
    </submittedName>
</protein>
<accession>C1MJD1</accession>
<evidence type="ECO:0000256" key="2">
    <source>
        <dbReference type="PIRSR" id="PIRSR613078-2"/>
    </source>
</evidence>
<dbReference type="SUPFAM" id="SSF53254">
    <property type="entry name" value="Phosphoglycerate mutase-like"/>
    <property type="match status" value="1"/>
</dbReference>
<feature type="active site" description="Proton donor/acceptor" evidence="1">
    <location>
        <position position="126"/>
    </location>
</feature>
<name>C1MJD1_MICPC</name>
<reference evidence="3 4" key="1">
    <citation type="journal article" date="2009" name="Science">
        <title>Green evolution and dynamic adaptations revealed by genomes of the marine picoeukaryotes Micromonas.</title>
        <authorList>
            <person name="Worden A.Z."/>
            <person name="Lee J.H."/>
            <person name="Mock T."/>
            <person name="Rouze P."/>
            <person name="Simmons M.P."/>
            <person name="Aerts A.L."/>
            <person name="Allen A.E."/>
            <person name="Cuvelier M.L."/>
            <person name="Derelle E."/>
            <person name="Everett M.V."/>
            <person name="Foulon E."/>
            <person name="Grimwood J."/>
            <person name="Gundlach H."/>
            <person name="Henrissat B."/>
            <person name="Napoli C."/>
            <person name="McDonald S.M."/>
            <person name="Parker M.S."/>
            <person name="Rombauts S."/>
            <person name="Salamov A."/>
            <person name="Von Dassow P."/>
            <person name="Badger J.H."/>
            <person name="Coutinho P.M."/>
            <person name="Demir E."/>
            <person name="Dubchak I."/>
            <person name="Gentemann C."/>
            <person name="Eikrem W."/>
            <person name="Gready J.E."/>
            <person name="John U."/>
            <person name="Lanier W."/>
            <person name="Lindquist E.A."/>
            <person name="Lucas S."/>
            <person name="Mayer K.F."/>
            <person name="Moreau H."/>
            <person name="Not F."/>
            <person name="Otillar R."/>
            <person name="Panaud O."/>
            <person name="Pangilinan J."/>
            <person name="Paulsen I."/>
            <person name="Piegu B."/>
            <person name="Poliakov A."/>
            <person name="Robbens S."/>
            <person name="Schmutz J."/>
            <person name="Toulza E."/>
            <person name="Wyss T."/>
            <person name="Zelensky A."/>
            <person name="Zhou K."/>
            <person name="Armbrust E.V."/>
            <person name="Bhattacharya D."/>
            <person name="Goodenough U.W."/>
            <person name="Van de Peer Y."/>
            <person name="Grigoriev I.V."/>
        </authorList>
    </citation>
    <scope>NUCLEOTIDE SEQUENCE [LARGE SCALE GENOMIC DNA]</scope>
    <source>
        <strain evidence="3 4">CCMP1545</strain>
    </source>
</reference>
<organism evidence="4">
    <name type="scientific">Micromonas pusilla (strain CCMP1545)</name>
    <name type="common">Picoplanktonic green alga</name>
    <dbReference type="NCBI Taxonomy" id="564608"/>
    <lineage>
        <taxon>Eukaryota</taxon>
        <taxon>Viridiplantae</taxon>
        <taxon>Chlorophyta</taxon>
        <taxon>Mamiellophyceae</taxon>
        <taxon>Mamiellales</taxon>
        <taxon>Mamiellaceae</taxon>
        <taxon>Micromonas</taxon>
    </lineage>
</organism>
<dbReference type="InterPro" id="IPR013078">
    <property type="entry name" value="His_Pase_superF_clade-1"/>
</dbReference>
<dbReference type="SMART" id="SM00855">
    <property type="entry name" value="PGAM"/>
    <property type="match status" value="1"/>
</dbReference>
<dbReference type="RefSeq" id="XP_003055812.1">
    <property type="nucleotide sequence ID" value="XM_003055766.1"/>
</dbReference>
<feature type="active site" description="Tele-phosphohistidine intermediate" evidence="1">
    <location>
        <position position="37"/>
    </location>
</feature>
<dbReference type="STRING" id="564608.C1MJD1"/>
<feature type="binding site" evidence="2">
    <location>
        <position position="98"/>
    </location>
    <ligand>
        <name>substrate</name>
    </ligand>
</feature>
<dbReference type="InterPro" id="IPR029033">
    <property type="entry name" value="His_PPase_superfam"/>
</dbReference>
<dbReference type="Proteomes" id="UP000001876">
    <property type="component" value="Unassembled WGS sequence"/>
</dbReference>
<dbReference type="InterPro" id="IPR052765">
    <property type="entry name" value="PGM-Related"/>
</dbReference>